<dbReference type="RefSeq" id="WP_144278601.1">
    <property type="nucleotide sequence ID" value="NZ_CP041730.1"/>
</dbReference>
<feature type="domain" description="Multidrug resistance protein MdtA-like alpha-helical hairpin" evidence="5">
    <location>
        <begin position="99"/>
        <end position="165"/>
    </location>
</feature>
<name>A0A516SGR3_9NEIS</name>
<sequence>MLKKIAYLCLPMGLLGCGAAAEGEPPPMPAPKVGTVVLAEQDAVIRTELAGRTAAYRVAEIRPQVAGIVQRRLFTEGAEVKAGQVLYQIEAASYQAAREQAEASLHDASANLDSQQAKLTRQDELIKLKVVSQQAHDDAKAAFRQAQANYKSRQAALKAASLELERTRVVAPISGRIGRSTVSEGALVSLGQVQPMATLQQLDPIYVDIVQSSQALLQLKRQLAGGMQSGRARVALKLEDGSAYEHPGVLQFAEVNVDPASGAVTLRAQFPNPDGLLLPGMFVRAEVEQGVRRRALLVPQQGVTRNEKGQPTALVVNARNQAEARLLQVQGTQGKHWIVTAGLQAGDRLIVDGLQRAVVGQPVEPVALAPATASVASKQGG</sequence>
<feature type="chain" id="PRO_5021760693" evidence="4">
    <location>
        <begin position="21"/>
        <end position="381"/>
    </location>
</feature>
<feature type="coiled-coil region" evidence="3">
    <location>
        <begin position="91"/>
        <end position="118"/>
    </location>
</feature>
<dbReference type="InterPro" id="IPR058625">
    <property type="entry name" value="MdtA-like_BSH"/>
</dbReference>
<dbReference type="GO" id="GO:0046677">
    <property type="term" value="P:response to antibiotic"/>
    <property type="evidence" value="ECO:0007669"/>
    <property type="project" value="TreeGrafter"/>
</dbReference>
<evidence type="ECO:0000313" key="9">
    <source>
        <dbReference type="EMBL" id="QDQ27208.1"/>
    </source>
</evidence>
<accession>A0A516SGR3</accession>
<evidence type="ECO:0000256" key="3">
    <source>
        <dbReference type="SAM" id="Coils"/>
    </source>
</evidence>
<evidence type="ECO:0000256" key="2">
    <source>
        <dbReference type="ARBA" id="ARBA00009477"/>
    </source>
</evidence>
<feature type="signal peptide" evidence="4">
    <location>
        <begin position="1"/>
        <end position="20"/>
    </location>
</feature>
<dbReference type="NCBIfam" id="TIGR01730">
    <property type="entry name" value="RND_mfp"/>
    <property type="match status" value="1"/>
</dbReference>
<evidence type="ECO:0000259" key="8">
    <source>
        <dbReference type="Pfam" id="PF25967"/>
    </source>
</evidence>
<dbReference type="GO" id="GO:0030313">
    <property type="term" value="C:cell envelope"/>
    <property type="evidence" value="ECO:0007669"/>
    <property type="project" value="UniProtKB-SubCell"/>
</dbReference>
<dbReference type="InterPro" id="IPR058627">
    <property type="entry name" value="MdtA-like_C"/>
</dbReference>
<dbReference type="OrthoDB" id="3518416at2"/>
<dbReference type="GO" id="GO:0022857">
    <property type="term" value="F:transmembrane transporter activity"/>
    <property type="evidence" value="ECO:0007669"/>
    <property type="project" value="InterPro"/>
</dbReference>
<evidence type="ECO:0000256" key="1">
    <source>
        <dbReference type="ARBA" id="ARBA00004196"/>
    </source>
</evidence>
<dbReference type="GO" id="GO:0005886">
    <property type="term" value="C:plasma membrane"/>
    <property type="evidence" value="ECO:0007669"/>
    <property type="project" value="TreeGrafter"/>
</dbReference>
<dbReference type="AlphaFoldDB" id="A0A516SGR3"/>
<evidence type="ECO:0000259" key="5">
    <source>
        <dbReference type="Pfam" id="PF25876"/>
    </source>
</evidence>
<reference evidence="10" key="1">
    <citation type="submission" date="2019-07" db="EMBL/GenBank/DDBJ databases">
        <title>Chitinimonas sp. nov., isolated from Ny-Alesund, arctica soil.</title>
        <authorList>
            <person name="Xu Q."/>
            <person name="Peng F."/>
        </authorList>
    </citation>
    <scope>NUCLEOTIDE SEQUENCE [LARGE SCALE GENOMIC DNA]</scope>
    <source>
        <strain evidence="10">R3-44</strain>
    </source>
</reference>
<feature type="domain" description="Multidrug resistance protein MdtA-like barrel-sandwich hybrid" evidence="6">
    <location>
        <begin position="57"/>
        <end position="199"/>
    </location>
</feature>
<dbReference type="PROSITE" id="PS51257">
    <property type="entry name" value="PROKAR_LIPOPROTEIN"/>
    <property type="match status" value="1"/>
</dbReference>
<dbReference type="Gene3D" id="2.40.50.100">
    <property type="match status" value="1"/>
</dbReference>
<dbReference type="FunFam" id="2.40.420.20:FF:000001">
    <property type="entry name" value="Efflux RND transporter periplasmic adaptor subunit"/>
    <property type="match status" value="1"/>
</dbReference>
<dbReference type="Pfam" id="PF25876">
    <property type="entry name" value="HH_MFP_RND"/>
    <property type="match status" value="1"/>
</dbReference>
<dbReference type="Pfam" id="PF25917">
    <property type="entry name" value="BSH_RND"/>
    <property type="match status" value="1"/>
</dbReference>
<dbReference type="Proteomes" id="UP000317550">
    <property type="component" value="Chromosome"/>
</dbReference>
<keyword evidence="10" id="KW-1185">Reference proteome</keyword>
<dbReference type="Pfam" id="PF25967">
    <property type="entry name" value="RND-MFP_C"/>
    <property type="match status" value="1"/>
</dbReference>
<keyword evidence="3" id="KW-0175">Coiled coil</keyword>
<dbReference type="InterPro" id="IPR058624">
    <property type="entry name" value="MdtA-like_HH"/>
</dbReference>
<dbReference type="Gene3D" id="1.10.287.470">
    <property type="entry name" value="Helix hairpin bin"/>
    <property type="match status" value="1"/>
</dbReference>
<dbReference type="KEGG" id="cari:FNU76_13020"/>
<comment type="subcellular location">
    <subcellularLocation>
        <location evidence="1">Cell envelope</location>
    </subcellularLocation>
</comment>
<feature type="domain" description="Multidrug resistance protein MdtA-like C-terminal permuted SH3" evidence="8">
    <location>
        <begin position="295"/>
        <end position="356"/>
    </location>
</feature>
<dbReference type="Gene3D" id="2.40.30.170">
    <property type="match status" value="1"/>
</dbReference>
<dbReference type="InterPro" id="IPR006143">
    <property type="entry name" value="RND_pump_MFP"/>
</dbReference>
<dbReference type="PANTHER" id="PTHR30158:SF3">
    <property type="entry name" value="MULTIDRUG EFFLUX PUMP SUBUNIT ACRA-RELATED"/>
    <property type="match status" value="1"/>
</dbReference>
<organism evidence="9 10">
    <name type="scientific">Chitinimonas arctica</name>
    <dbReference type="NCBI Taxonomy" id="2594795"/>
    <lineage>
        <taxon>Bacteria</taxon>
        <taxon>Pseudomonadati</taxon>
        <taxon>Pseudomonadota</taxon>
        <taxon>Betaproteobacteria</taxon>
        <taxon>Neisseriales</taxon>
        <taxon>Chitinibacteraceae</taxon>
        <taxon>Chitinimonas</taxon>
    </lineage>
</organism>
<evidence type="ECO:0000313" key="10">
    <source>
        <dbReference type="Proteomes" id="UP000317550"/>
    </source>
</evidence>
<evidence type="ECO:0000259" key="6">
    <source>
        <dbReference type="Pfam" id="PF25917"/>
    </source>
</evidence>
<dbReference type="SUPFAM" id="SSF111369">
    <property type="entry name" value="HlyD-like secretion proteins"/>
    <property type="match status" value="1"/>
</dbReference>
<dbReference type="Pfam" id="PF25944">
    <property type="entry name" value="Beta-barrel_RND"/>
    <property type="match status" value="1"/>
</dbReference>
<dbReference type="InterPro" id="IPR058626">
    <property type="entry name" value="MdtA-like_b-barrel"/>
</dbReference>
<protein>
    <submittedName>
        <fullName evidence="9">Efflux RND transporter periplasmic adaptor subunit</fullName>
    </submittedName>
</protein>
<dbReference type="Gene3D" id="2.40.420.20">
    <property type="match status" value="1"/>
</dbReference>
<dbReference type="EMBL" id="CP041730">
    <property type="protein sequence ID" value="QDQ27208.1"/>
    <property type="molecule type" value="Genomic_DNA"/>
</dbReference>
<dbReference type="PANTHER" id="PTHR30158">
    <property type="entry name" value="ACRA/E-RELATED COMPONENT OF DRUG EFFLUX TRANSPORTER"/>
    <property type="match status" value="1"/>
</dbReference>
<feature type="domain" description="Multidrug resistance protein MdtA-like beta-barrel" evidence="7">
    <location>
        <begin position="204"/>
        <end position="290"/>
    </location>
</feature>
<evidence type="ECO:0000256" key="4">
    <source>
        <dbReference type="SAM" id="SignalP"/>
    </source>
</evidence>
<gene>
    <name evidence="9" type="ORF">FNU76_13020</name>
</gene>
<keyword evidence="4" id="KW-0732">Signal</keyword>
<evidence type="ECO:0000259" key="7">
    <source>
        <dbReference type="Pfam" id="PF25944"/>
    </source>
</evidence>
<comment type="similarity">
    <text evidence="2">Belongs to the membrane fusion protein (MFP) (TC 8.A.1) family.</text>
</comment>
<proteinExistence type="inferred from homology"/>